<dbReference type="Pfam" id="PF03372">
    <property type="entry name" value="Exo_endo_phos"/>
    <property type="match status" value="1"/>
</dbReference>
<evidence type="ECO:0000313" key="8">
    <source>
        <dbReference type="EMBL" id="MFC3031231.1"/>
    </source>
</evidence>
<feature type="domain" description="Endonuclease/exonuclease/phosphatase" evidence="7">
    <location>
        <begin position="4"/>
        <end position="260"/>
    </location>
</feature>
<proteinExistence type="inferred from homology"/>
<keyword evidence="4" id="KW-0479">Metal-binding</keyword>
<keyword evidence="6" id="KW-0460">Magnesium</keyword>
<dbReference type="CDD" id="cd09086">
    <property type="entry name" value="ExoIII-like_AP-endo"/>
    <property type="match status" value="1"/>
</dbReference>
<keyword evidence="9" id="KW-1185">Reference proteome</keyword>
<dbReference type="EMBL" id="JBHRSD010000002">
    <property type="protein sequence ID" value="MFC3031231.1"/>
    <property type="molecule type" value="Genomic_DNA"/>
</dbReference>
<dbReference type="NCBIfam" id="TIGR00633">
    <property type="entry name" value="xth"/>
    <property type="match status" value="1"/>
</dbReference>
<sequence>MKVVSFNINGLRARIHQLAALIEKHQPDIIGLQEIKVHDEAFPLEEVAALGYHVAFHGQKAHYGVALLSKTAPIAVQKGFPTDDEEAQRRIIIGTYNTSSGQTLTVINGYFPQGDNISHETKYPYKRQFYADLMTHLHSQCDNQQHLVVMGDINISPTDLDIGIGEANRVRWLKTGKCSFQPEEREWLGKVLDWGLVDTFRHLQPTEATKYSWFDYRSKGFDDNRGLRIDVILATAGLNSLCQVSDIDYELRGIDKPSDHAPVWAEFALDIV</sequence>
<organism evidence="8 9">
    <name type="scientific">Pseudoalteromonas fenneropenaei</name>
    <dbReference type="NCBI Taxonomy" id="1737459"/>
    <lineage>
        <taxon>Bacteria</taxon>
        <taxon>Pseudomonadati</taxon>
        <taxon>Pseudomonadota</taxon>
        <taxon>Gammaproteobacteria</taxon>
        <taxon>Alteromonadales</taxon>
        <taxon>Pseudoalteromonadaceae</taxon>
        <taxon>Pseudoalteromonas</taxon>
    </lineage>
</organism>
<comment type="cofactor">
    <cofactor evidence="2">
        <name>Mg(2+)</name>
        <dbReference type="ChEBI" id="CHEBI:18420"/>
    </cofactor>
</comment>
<keyword evidence="5 8" id="KW-0378">Hydrolase</keyword>
<gene>
    <name evidence="8" type="primary">xthA</name>
    <name evidence="8" type="ORF">ACFOEE_01655</name>
</gene>
<evidence type="ECO:0000256" key="1">
    <source>
        <dbReference type="ARBA" id="ARBA00001936"/>
    </source>
</evidence>
<dbReference type="SUPFAM" id="SSF56219">
    <property type="entry name" value="DNase I-like"/>
    <property type="match status" value="1"/>
</dbReference>
<dbReference type="PROSITE" id="PS00726">
    <property type="entry name" value="AP_NUCLEASE_F1_1"/>
    <property type="match status" value="1"/>
</dbReference>
<dbReference type="InterPro" id="IPR020847">
    <property type="entry name" value="AP_endonuclease_F1_BS"/>
</dbReference>
<dbReference type="InterPro" id="IPR004808">
    <property type="entry name" value="AP_endonuc_1"/>
</dbReference>
<accession>A0ABV7CF67</accession>
<comment type="cofactor">
    <cofactor evidence="1">
        <name>Mn(2+)</name>
        <dbReference type="ChEBI" id="CHEBI:29035"/>
    </cofactor>
</comment>
<comment type="similarity">
    <text evidence="3">Belongs to the DNA repair enzymes AP/ExoA family.</text>
</comment>
<dbReference type="PROSITE" id="PS51435">
    <property type="entry name" value="AP_NUCLEASE_F1_4"/>
    <property type="match status" value="1"/>
</dbReference>
<name>A0ABV7CF67_9GAMM</name>
<dbReference type="Gene3D" id="3.60.10.10">
    <property type="entry name" value="Endonuclease/exonuclease/phosphatase"/>
    <property type="match status" value="1"/>
</dbReference>
<dbReference type="GO" id="GO:0008311">
    <property type="term" value="F:double-stranded DNA 3'-5' DNA exonuclease activity"/>
    <property type="evidence" value="ECO:0007669"/>
    <property type="project" value="UniProtKB-EC"/>
</dbReference>
<dbReference type="NCBIfam" id="NF008733">
    <property type="entry name" value="PRK11756.1"/>
    <property type="match status" value="1"/>
</dbReference>
<evidence type="ECO:0000259" key="7">
    <source>
        <dbReference type="Pfam" id="PF03372"/>
    </source>
</evidence>
<evidence type="ECO:0000256" key="3">
    <source>
        <dbReference type="ARBA" id="ARBA00007092"/>
    </source>
</evidence>
<dbReference type="RefSeq" id="WP_377120263.1">
    <property type="nucleotide sequence ID" value="NZ_JBHRSD010000002.1"/>
</dbReference>
<dbReference type="InterPro" id="IPR020848">
    <property type="entry name" value="AP_endonuclease_F1_CS"/>
</dbReference>
<dbReference type="Proteomes" id="UP001595453">
    <property type="component" value="Unassembled WGS sequence"/>
</dbReference>
<evidence type="ECO:0000256" key="2">
    <source>
        <dbReference type="ARBA" id="ARBA00001946"/>
    </source>
</evidence>
<evidence type="ECO:0000256" key="6">
    <source>
        <dbReference type="ARBA" id="ARBA00022842"/>
    </source>
</evidence>
<evidence type="ECO:0000256" key="4">
    <source>
        <dbReference type="ARBA" id="ARBA00022723"/>
    </source>
</evidence>
<dbReference type="InterPro" id="IPR005135">
    <property type="entry name" value="Endo/exonuclease/phosphatase"/>
</dbReference>
<dbReference type="InterPro" id="IPR036691">
    <property type="entry name" value="Endo/exonu/phosph_ase_sf"/>
</dbReference>
<dbReference type="PROSITE" id="PS00727">
    <property type="entry name" value="AP_NUCLEASE_F1_2"/>
    <property type="match status" value="1"/>
</dbReference>
<protein>
    <submittedName>
        <fullName evidence="8">Exodeoxyribonuclease III</fullName>
        <ecNumber evidence="8">3.1.11.2</ecNumber>
    </submittedName>
</protein>
<evidence type="ECO:0000313" key="9">
    <source>
        <dbReference type="Proteomes" id="UP001595453"/>
    </source>
</evidence>
<reference evidence="9" key="1">
    <citation type="journal article" date="2019" name="Int. J. Syst. Evol. Microbiol.">
        <title>The Global Catalogue of Microorganisms (GCM) 10K type strain sequencing project: providing services to taxonomists for standard genome sequencing and annotation.</title>
        <authorList>
            <consortium name="The Broad Institute Genomics Platform"/>
            <consortium name="The Broad Institute Genome Sequencing Center for Infectious Disease"/>
            <person name="Wu L."/>
            <person name="Ma J."/>
        </authorList>
    </citation>
    <scope>NUCLEOTIDE SEQUENCE [LARGE SCALE GENOMIC DNA]</scope>
    <source>
        <strain evidence="9">KCTC 42730</strain>
    </source>
</reference>
<dbReference type="NCBIfam" id="TIGR00195">
    <property type="entry name" value="exoDNase_III"/>
    <property type="match status" value="1"/>
</dbReference>
<dbReference type="PANTHER" id="PTHR43250:SF2">
    <property type="entry name" value="EXODEOXYRIBONUCLEASE III"/>
    <property type="match status" value="1"/>
</dbReference>
<dbReference type="PANTHER" id="PTHR43250">
    <property type="entry name" value="EXODEOXYRIBONUCLEASE III"/>
    <property type="match status" value="1"/>
</dbReference>
<dbReference type="EC" id="3.1.11.2" evidence="8"/>
<dbReference type="InterPro" id="IPR037493">
    <property type="entry name" value="ExoIII-like"/>
</dbReference>
<evidence type="ECO:0000256" key="5">
    <source>
        <dbReference type="ARBA" id="ARBA00022801"/>
    </source>
</evidence>
<comment type="caution">
    <text evidence="8">The sequence shown here is derived from an EMBL/GenBank/DDBJ whole genome shotgun (WGS) entry which is preliminary data.</text>
</comment>